<dbReference type="OrthoDB" id="267661at2"/>
<keyword evidence="1" id="KW-0472">Membrane</keyword>
<organism evidence="2 3">
    <name type="scientific">Rubinisphaera italica</name>
    <dbReference type="NCBI Taxonomy" id="2527969"/>
    <lineage>
        <taxon>Bacteria</taxon>
        <taxon>Pseudomonadati</taxon>
        <taxon>Planctomycetota</taxon>
        <taxon>Planctomycetia</taxon>
        <taxon>Planctomycetales</taxon>
        <taxon>Planctomycetaceae</taxon>
        <taxon>Rubinisphaera</taxon>
    </lineage>
</organism>
<keyword evidence="1" id="KW-1133">Transmembrane helix</keyword>
<dbReference type="Proteomes" id="UP000316095">
    <property type="component" value="Unassembled WGS sequence"/>
</dbReference>
<comment type="caution">
    <text evidence="2">The sequence shown here is derived from an EMBL/GenBank/DDBJ whole genome shotgun (WGS) entry which is preliminary data.</text>
</comment>
<reference evidence="2 3" key="1">
    <citation type="submission" date="2019-02" db="EMBL/GenBank/DDBJ databases">
        <title>Deep-cultivation of Planctomycetes and their phenomic and genomic characterization uncovers novel biology.</title>
        <authorList>
            <person name="Wiegand S."/>
            <person name="Jogler M."/>
            <person name="Boedeker C."/>
            <person name="Pinto D."/>
            <person name="Vollmers J."/>
            <person name="Rivas-Marin E."/>
            <person name="Kohn T."/>
            <person name="Peeters S.H."/>
            <person name="Heuer A."/>
            <person name="Rast P."/>
            <person name="Oberbeckmann S."/>
            <person name="Bunk B."/>
            <person name="Jeske O."/>
            <person name="Meyerdierks A."/>
            <person name="Storesund J.E."/>
            <person name="Kallscheuer N."/>
            <person name="Luecker S."/>
            <person name="Lage O.M."/>
            <person name="Pohl T."/>
            <person name="Merkel B.J."/>
            <person name="Hornburger P."/>
            <person name="Mueller R.-W."/>
            <person name="Bruemmer F."/>
            <person name="Labrenz M."/>
            <person name="Spormann A.M."/>
            <person name="Op Den Camp H."/>
            <person name="Overmann J."/>
            <person name="Amann R."/>
            <person name="Jetten M.S.M."/>
            <person name="Mascher T."/>
            <person name="Medema M.H."/>
            <person name="Devos D.P."/>
            <person name="Kaster A.-K."/>
            <person name="Ovreas L."/>
            <person name="Rohde M."/>
            <person name="Galperin M.Y."/>
            <person name="Jogler C."/>
        </authorList>
    </citation>
    <scope>NUCLEOTIDE SEQUENCE [LARGE SCALE GENOMIC DNA]</scope>
    <source>
        <strain evidence="2 3">Pan54</strain>
    </source>
</reference>
<evidence type="ECO:0000313" key="2">
    <source>
        <dbReference type="EMBL" id="TWT60091.1"/>
    </source>
</evidence>
<feature type="transmembrane region" description="Helical" evidence="1">
    <location>
        <begin position="410"/>
        <end position="428"/>
    </location>
</feature>
<dbReference type="AlphaFoldDB" id="A0A5C5XCC1"/>
<gene>
    <name evidence="2" type="ORF">Pan54_08040</name>
</gene>
<keyword evidence="3" id="KW-1185">Reference proteome</keyword>
<evidence type="ECO:0000256" key="1">
    <source>
        <dbReference type="SAM" id="Phobius"/>
    </source>
</evidence>
<evidence type="ECO:0000313" key="3">
    <source>
        <dbReference type="Proteomes" id="UP000316095"/>
    </source>
</evidence>
<evidence type="ECO:0008006" key="4">
    <source>
        <dbReference type="Google" id="ProtNLM"/>
    </source>
</evidence>
<name>A0A5C5XCC1_9PLAN</name>
<accession>A0A5C5XCC1</accession>
<feature type="transmembrane region" description="Helical" evidence="1">
    <location>
        <begin position="380"/>
        <end position="401"/>
    </location>
</feature>
<keyword evidence="1" id="KW-0812">Transmembrane</keyword>
<sequence length="761" mass="84577">MNLKLGKTRLHAPHSLLYRMKAGKLVLGIFLAICSSFTPIAYAAEQAGVQIDIGLQNTYKIGCWTQATVQAKLEANRNYRTEIRVLDADGNYAGYSSPVTSASAVGDYVGHVDVIVNRIQSDFRILIFEATASTSEKLIFDQIQPAGTVTELTQHQPWLVTIGRVEGIEATAEFVKELQITTLSSIEELPQNPLAMAGIDVVLFGHSNESMESISQIISWVQVGGKLVIFPDQEAEKFLESSLASNLPINFERTAQVRDLSRVESFVGEASRLRTRNPLTIPRIVSVNGTTLVGGLTGPLVIKSPWGMGELTFCALSLNEDTFQNWEALPQLYRILADLPGLNESRNDSSSNLLTQTGLSDFKTQWDAGLSDFGLLAPNVWIPLSLLLATAFIVGPIDYFLVRHILKKPWLTWCTFPTLVVISVIWGLRSTDRQAVNAASAAEEKPGAIRYNQALVVDYAETTRSERHRQFTKMLIPETGRYDISVKSELPFPMPDHVELTTTSSVPEATYRGYYRNASAHLDQTSYQIQPQLGKVLRAPAHEQSTLLLEAAGMSLIDPDHDELETSFAVTSQLSSNSSMQVKGTIEHALSGELTDWFLAYDKLIYFVDEDHEQASLAPGEVLEFPSRSIRQRELSAQLTGTTQSLVKRKTGVGEKLMIRRVDYDLFSPDLDYILTIMTFHDLVGGKDYTKLTNIEFSNWDLSPLLALDQAVLIGRVETEEPAPVVKDETVSANKTVTFVRLIMPVDRNRSEIQRLPQYDK</sequence>
<protein>
    <recommendedName>
        <fullName evidence="4">DUF4350 domain-containing protein</fullName>
    </recommendedName>
</protein>
<dbReference type="EMBL" id="SJPG01000001">
    <property type="protein sequence ID" value="TWT60091.1"/>
    <property type="molecule type" value="Genomic_DNA"/>
</dbReference>
<dbReference type="RefSeq" id="WP_146502248.1">
    <property type="nucleotide sequence ID" value="NZ_SJPG01000001.1"/>
</dbReference>
<proteinExistence type="predicted"/>